<reference evidence="2" key="1">
    <citation type="journal article" date="2020" name="mSystems">
        <title>Genome- and Community-Level Interaction Insights into Carbon Utilization and Element Cycling Functions of Hydrothermarchaeota in Hydrothermal Sediment.</title>
        <authorList>
            <person name="Zhou Z."/>
            <person name="Liu Y."/>
            <person name="Xu W."/>
            <person name="Pan J."/>
            <person name="Luo Z.H."/>
            <person name="Li M."/>
        </authorList>
    </citation>
    <scope>NUCLEOTIDE SEQUENCE [LARGE SCALE GENOMIC DNA]</scope>
    <source>
        <strain evidence="2">SpSt-573</strain>
    </source>
</reference>
<dbReference type="InterPro" id="IPR050508">
    <property type="entry name" value="Methyltransf_Superfamily"/>
</dbReference>
<sequence length="266" mass="30165">MKIEYRETTNDLQTRIDIHSKYGARDIDAWMLDVLKLQPGSVILDVGCGAGKQCFSYHQYLQGNATITGGDVNPDLLAQAQEINRKHGNPIRFISLDFNKPFLLEENQYDLVSCCFAIYYAEDIPFTIGEMHRVLKPGGRLFTTGPMPQNKQLFYDIIREATGKPIPPMPGSSRYSSQIYSAIQERFSSVETHIFENPLIFESVDPFLAYTRASLSEDRKLWNSFFQSKDDFERVMSAIKEVAAHRLKTDGKLVMTKVVGGFVATK</sequence>
<accession>A0A7C4PRZ2</accession>
<dbReference type="PANTHER" id="PTHR42912:SF93">
    <property type="entry name" value="N6-ADENOSINE-METHYLTRANSFERASE TMT1A"/>
    <property type="match status" value="1"/>
</dbReference>
<dbReference type="PANTHER" id="PTHR42912">
    <property type="entry name" value="METHYLTRANSFERASE"/>
    <property type="match status" value="1"/>
</dbReference>
<keyword evidence="2" id="KW-0489">Methyltransferase</keyword>
<dbReference type="GO" id="GO:0032259">
    <property type="term" value="P:methylation"/>
    <property type="evidence" value="ECO:0007669"/>
    <property type="project" value="UniProtKB-KW"/>
</dbReference>
<proteinExistence type="predicted"/>
<dbReference type="AlphaFoldDB" id="A0A7C4PRZ2"/>
<dbReference type="InterPro" id="IPR025714">
    <property type="entry name" value="Methyltranfer_dom"/>
</dbReference>
<dbReference type="Gene3D" id="3.40.50.150">
    <property type="entry name" value="Vaccinia Virus protein VP39"/>
    <property type="match status" value="1"/>
</dbReference>
<protein>
    <submittedName>
        <fullName evidence="2">Class I SAM-dependent methyltransferase</fullName>
    </submittedName>
</protein>
<dbReference type="Pfam" id="PF13847">
    <property type="entry name" value="Methyltransf_31"/>
    <property type="match status" value="1"/>
</dbReference>
<dbReference type="GO" id="GO:0008168">
    <property type="term" value="F:methyltransferase activity"/>
    <property type="evidence" value="ECO:0007669"/>
    <property type="project" value="UniProtKB-KW"/>
</dbReference>
<name>A0A7C4PRZ2_9CHLR</name>
<comment type="caution">
    <text evidence="2">The sequence shown here is derived from an EMBL/GenBank/DDBJ whole genome shotgun (WGS) entry which is preliminary data.</text>
</comment>
<organism evidence="2">
    <name type="scientific">Anaerolinea thermolimosa</name>
    <dbReference type="NCBI Taxonomy" id="229919"/>
    <lineage>
        <taxon>Bacteria</taxon>
        <taxon>Bacillati</taxon>
        <taxon>Chloroflexota</taxon>
        <taxon>Anaerolineae</taxon>
        <taxon>Anaerolineales</taxon>
        <taxon>Anaerolineaceae</taxon>
        <taxon>Anaerolinea</taxon>
    </lineage>
</organism>
<dbReference type="InterPro" id="IPR029063">
    <property type="entry name" value="SAM-dependent_MTases_sf"/>
</dbReference>
<dbReference type="SUPFAM" id="SSF53335">
    <property type="entry name" value="S-adenosyl-L-methionine-dependent methyltransferases"/>
    <property type="match status" value="1"/>
</dbReference>
<gene>
    <name evidence="2" type="ORF">ENT37_05405</name>
</gene>
<feature type="domain" description="Methyltransferase" evidence="1">
    <location>
        <begin position="39"/>
        <end position="147"/>
    </location>
</feature>
<evidence type="ECO:0000259" key="1">
    <source>
        <dbReference type="Pfam" id="PF13847"/>
    </source>
</evidence>
<dbReference type="CDD" id="cd02440">
    <property type="entry name" value="AdoMet_MTases"/>
    <property type="match status" value="1"/>
</dbReference>
<dbReference type="EMBL" id="DSYK01000278">
    <property type="protein sequence ID" value="HGS21290.1"/>
    <property type="molecule type" value="Genomic_DNA"/>
</dbReference>
<evidence type="ECO:0000313" key="2">
    <source>
        <dbReference type="EMBL" id="HGS21290.1"/>
    </source>
</evidence>
<keyword evidence="2" id="KW-0808">Transferase</keyword>